<name>A0A811KJW2_9BILA</name>
<protein>
    <submittedName>
        <fullName evidence="3">Uncharacterized protein</fullName>
    </submittedName>
</protein>
<evidence type="ECO:0000256" key="2">
    <source>
        <dbReference type="SAM" id="MobiDB-lite"/>
    </source>
</evidence>
<feature type="compositionally biased region" description="Polar residues" evidence="2">
    <location>
        <begin position="68"/>
        <end position="88"/>
    </location>
</feature>
<organism evidence="3 4">
    <name type="scientific">Bursaphelenchus okinawaensis</name>
    <dbReference type="NCBI Taxonomy" id="465554"/>
    <lineage>
        <taxon>Eukaryota</taxon>
        <taxon>Metazoa</taxon>
        <taxon>Ecdysozoa</taxon>
        <taxon>Nematoda</taxon>
        <taxon>Chromadorea</taxon>
        <taxon>Rhabditida</taxon>
        <taxon>Tylenchina</taxon>
        <taxon>Tylenchomorpha</taxon>
        <taxon>Aphelenchoidea</taxon>
        <taxon>Aphelenchoididae</taxon>
        <taxon>Bursaphelenchus</taxon>
    </lineage>
</organism>
<gene>
    <name evidence="3" type="ORF">BOKJ2_LOCUS6188</name>
</gene>
<dbReference type="EMBL" id="CAJFDH010000003">
    <property type="protein sequence ID" value="CAD5215628.1"/>
    <property type="molecule type" value="Genomic_DNA"/>
</dbReference>
<sequence length="334" mass="37214">MRLLYNPMGSLMSESAVIRARYMPDVKGVNRYKHFHTPLVLMNPNEIGNIDKRTSPRSSPRERVASRSPRNSTELPPLQPSLNGSSMVQKRGDAKPNSCSTVRLPTSKLDGKRSMMVEGISLSNMLPQLDPKRLNGRTFTNTKNIQNRKSRTPNSNHAFPIVLKSKEIVCPRRSNSMHSIPLASLNSEKPEMGKQSPKTVLSTNKGFTYTVDSPSTIISVESSSQLNRSTDIATQTDSLPMLALSGKVSKSKEEIEQQKELLEIIDNALDETIDRHSRQRTNQLIASSARKQAAIWRDAKEFVMTILIPESVNAANKTKYDKSLVDSISSIQLP</sequence>
<feature type="region of interest" description="Disordered" evidence="2">
    <location>
        <begin position="46"/>
        <end position="108"/>
    </location>
</feature>
<evidence type="ECO:0000313" key="4">
    <source>
        <dbReference type="Proteomes" id="UP000614601"/>
    </source>
</evidence>
<proteinExistence type="predicted"/>
<dbReference type="OrthoDB" id="5855868at2759"/>
<accession>A0A811KJW2</accession>
<dbReference type="AlphaFoldDB" id="A0A811KJW2"/>
<comment type="caution">
    <text evidence="3">The sequence shown here is derived from an EMBL/GenBank/DDBJ whole genome shotgun (WGS) entry which is preliminary data.</text>
</comment>
<dbReference type="EMBL" id="CAJFCW020000003">
    <property type="protein sequence ID" value="CAG9104458.1"/>
    <property type="molecule type" value="Genomic_DNA"/>
</dbReference>
<keyword evidence="4" id="KW-1185">Reference proteome</keyword>
<dbReference type="Proteomes" id="UP000783686">
    <property type="component" value="Unassembled WGS sequence"/>
</dbReference>
<feature type="coiled-coil region" evidence="1">
    <location>
        <begin position="248"/>
        <end position="275"/>
    </location>
</feature>
<keyword evidence="1" id="KW-0175">Coiled coil</keyword>
<feature type="compositionally biased region" description="Basic and acidic residues" evidence="2">
    <location>
        <begin position="49"/>
        <end position="65"/>
    </location>
</feature>
<dbReference type="Proteomes" id="UP000614601">
    <property type="component" value="Unassembled WGS sequence"/>
</dbReference>
<evidence type="ECO:0000313" key="3">
    <source>
        <dbReference type="EMBL" id="CAD5215628.1"/>
    </source>
</evidence>
<evidence type="ECO:0000256" key="1">
    <source>
        <dbReference type="SAM" id="Coils"/>
    </source>
</evidence>
<reference evidence="3" key="1">
    <citation type="submission" date="2020-09" db="EMBL/GenBank/DDBJ databases">
        <authorList>
            <person name="Kikuchi T."/>
        </authorList>
    </citation>
    <scope>NUCLEOTIDE SEQUENCE</scope>
    <source>
        <strain evidence="3">SH1</strain>
    </source>
</reference>